<dbReference type="Pfam" id="PF00664">
    <property type="entry name" value="ABC_membrane"/>
    <property type="match status" value="2"/>
</dbReference>
<proteinExistence type="predicted"/>
<dbReference type="GO" id="GO:0005524">
    <property type="term" value="F:ATP binding"/>
    <property type="evidence" value="ECO:0007669"/>
    <property type="project" value="UniProtKB-KW"/>
</dbReference>
<evidence type="ECO:0000256" key="3">
    <source>
        <dbReference type="ARBA" id="ARBA00022692"/>
    </source>
</evidence>
<dbReference type="InterPro" id="IPR011527">
    <property type="entry name" value="ABC1_TM_dom"/>
</dbReference>
<dbReference type="InterPro" id="IPR027417">
    <property type="entry name" value="P-loop_NTPase"/>
</dbReference>
<dbReference type="PROSITE" id="PS50929">
    <property type="entry name" value="ABC_TM1F"/>
    <property type="match status" value="2"/>
</dbReference>
<dbReference type="InterPro" id="IPR036640">
    <property type="entry name" value="ABC1_TM_sf"/>
</dbReference>
<keyword evidence="7 9" id="KW-1133">Transmembrane helix</keyword>
<dbReference type="CDD" id="cd03244">
    <property type="entry name" value="ABCC_MRP_domain2"/>
    <property type="match status" value="1"/>
</dbReference>
<feature type="transmembrane region" description="Helical" evidence="9">
    <location>
        <begin position="747"/>
        <end position="770"/>
    </location>
</feature>
<feature type="transmembrane region" description="Helical" evidence="9">
    <location>
        <begin position="157"/>
        <end position="181"/>
    </location>
</feature>
<keyword evidence="5" id="KW-0547">Nucleotide-binding</keyword>
<feature type="domain" description="ABC transmembrane type-1" evidence="11">
    <location>
        <begin position="801"/>
        <end position="1038"/>
    </location>
</feature>
<dbReference type="Gene3D" id="1.20.1560.10">
    <property type="entry name" value="ABC transporter type 1, transmembrane domain"/>
    <property type="match status" value="2"/>
</dbReference>
<keyword evidence="6" id="KW-0067">ATP-binding</keyword>
<feature type="transmembrane region" description="Helical" evidence="9">
    <location>
        <begin position="257"/>
        <end position="279"/>
    </location>
</feature>
<evidence type="ECO:0000256" key="1">
    <source>
        <dbReference type="ARBA" id="ARBA00004141"/>
    </source>
</evidence>
<feature type="transmembrane region" description="Helical" evidence="9">
    <location>
        <begin position="896"/>
        <end position="916"/>
    </location>
</feature>
<comment type="subcellular location">
    <subcellularLocation>
        <location evidence="1">Membrane</location>
        <topology evidence="1">Multi-pass membrane protein</topology>
    </subcellularLocation>
</comment>
<dbReference type="InterPro" id="IPR017871">
    <property type="entry name" value="ABC_transporter-like_CS"/>
</dbReference>
<protein>
    <recommendedName>
        <fullName evidence="14">Multidrug resistance-associated protein lethal(2)03659</fullName>
    </recommendedName>
</protein>
<dbReference type="PANTHER" id="PTHR24223:SF448">
    <property type="entry name" value="FI20146P1-RELATED"/>
    <property type="match status" value="1"/>
</dbReference>
<evidence type="ECO:0000256" key="6">
    <source>
        <dbReference type="ARBA" id="ARBA00022840"/>
    </source>
</evidence>
<keyword evidence="3 9" id="KW-0812">Transmembrane</keyword>
<dbReference type="SMART" id="SM00382">
    <property type="entry name" value="AAA"/>
    <property type="match status" value="2"/>
</dbReference>
<feature type="transmembrane region" description="Helical" evidence="9">
    <location>
        <begin position="340"/>
        <end position="363"/>
    </location>
</feature>
<dbReference type="Proteomes" id="UP001154078">
    <property type="component" value="Chromosome 5"/>
</dbReference>
<feature type="transmembrane region" description="Helical" evidence="9">
    <location>
        <begin position="869"/>
        <end position="890"/>
    </location>
</feature>
<evidence type="ECO:0000256" key="7">
    <source>
        <dbReference type="ARBA" id="ARBA00022989"/>
    </source>
</evidence>
<feature type="domain" description="ABC transporter" evidence="10">
    <location>
        <begin position="447"/>
        <end position="666"/>
    </location>
</feature>
<dbReference type="PROSITE" id="PS50893">
    <property type="entry name" value="ABC_TRANSPORTER_2"/>
    <property type="match status" value="2"/>
</dbReference>
<reference evidence="12" key="1">
    <citation type="submission" date="2021-12" db="EMBL/GenBank/DDBJ databases">
        <authorList>
            <person name="King R."/>
        </authorList>
    </citation>
    <scope>NUCLEOTIDE SEQUENCE</scope>
</reference>
<evidence type="ECO:0000259" key="10">
    <source>
        <dbReference type="PROSITE" id="PS50893"/>
    </source>
</evidence>
<dbReference type="GO" id="GO:0140359">
    <property type="term" value="F:ABC-type transporter activity"/>
    <property type="evidence" value="ECO:0007669"/>
    <property type="project" value="InterPro"/>
</dbReference>
<sequence length="1327" mass="151554">MQSLTDQEDRDENPRKKANIFSIIFFLYAIPTYRLGFKKEIDEYDITKTLESQKSSFLGDKLARLWSLEVRRARKKNKKPSMVKVVLKFLKKDLIIMGTITFLMETIVRLSQPFCVGLYVRYFLQTSHENDPNSPTYFGRFFNYWSPNQGPISDGEAVFYASGVFVTNIFAVIITHPVYLYTLEMGMKLRVASCSLIYRKSLRLSMEAAAHSANAVNLMSNDVMRFDNCFIFLHYLWIGPLQVACIIYFAYMEIQMAAFIGFAMLAVILPFQSFFGYLMARLRFIISAKTDDRVKKMNEIIQSIEVIKMYAWEFAFAELIRRLRKREVRALMKTSIIRGMLMSFIMFTARTATYLSAWGYVYVLDKKITADKVFIITTYYQILRQTITVNFPQGIGGLAESLVSIERIRQYMLIPESEKGDPSIVDPDLINFPKEKRDSVEVEDPKIEIDSGYAKYGEVICLEDITLTMLPGITVIIGPVGSGKTCIINLVLNELMLYSGSIYVSGKVSYASQVPWLFAASVRQNIVFGKEFEKFKYYEVVKACSLLRDFQLLPYGDQTIIGERGVSLSGGQRARVNLARAVYTDADIYLLDDPLSAVDTQVGQALVDECLMTYLKGKVVVLVTHQLQYLQYAQNIIVMNEGYIEGQGTYEALQVSGIRYTEQMAQPTEEVNEDDPPQMALKRKSASVSDIRGLMARSLHTLESGVGGDKERSFKEAPKADAEVHGTGKLSCMLYLQYFHAGGSYPAVALMFFMFLAAQFFASFGDWIFAQWVLLEEYTYHLTNEKEPLFSFYTLDKFTEIYWGIIAGTFIVVIFRAMWFVGICMRASIKLHDQMFKSVVHASMNFFYTNTSGRILNRFSKDMGCVDEFLLLAFLDTFQILLNLVGAIFVLLFIEWLLIIPTVVLVLLFVTLRWAYLKCSTSIKRLEGTTRSPVFAHLNASLQGLPTIRSNKAEQILVHEFDDLQDIHSSVWFMFLYTSRSFGMWLDILCTIYIGVITYSFMLFSHNTGSIVGLAITQSIGLSGLIQLGMRQSAELENQMTAVERVYEYINIEHEPSLESTKSKRPDDAWPTRGQVNFEDVSMAYKKGEHNVLSNLTMEIRPKQKIGIVGRTGAGKSSLINTLFRTVNFEGTLLIDEVDISKIGLHDLRKKLSIIPQEPVIFSGTLRYNLDPFEEYNDESIYNALVTVEIKNALVKGIDCLWDEMSERGVNLSVGQRQLVCLARAILRRNKILIMDEVTANIDPQTDKFIQHTIRSKFSYCTVLTIAHRLHTIIDYDRVLVIDAGVLMEYDHPHILLQNENGFFFNVSKENWTTNDRKFKTNSCREL</sequence>
<evidence type="ECO:0000256" key="9">
    <source>
        <dbReference type="SAM" id="Phobius"/>
    </source>
</evidence>
<dbReference type="CDD" id="cd03250">
    <property type="entry name" value="ABCC_MRP_domain1"/>
    <property type="match status" value="1"/>
</dbReference>
<dbReference type="FunFam" id="1.20.1560.10:FF:000026">
    <property type="entry name" value="Multidrug resistance-associated protein lethal(2)03659"/>
    <property type="match status" value="1"/>
</dbReference>
<feature type="domain" description="ABC transmembrane type-1" evidence="11">
    <location>
        <begin position="96"/>
        <end position="388"/>
    </location>
</feature>
<keyword evidence="2" id="KW-0813">Transport</keyword>
<dbReference type="InterPro" id="IPR003439">
    <property type="entry name" value="ABC_transporter-like_ATP-bd"/>
</dbReference>
<feature type="transmembrane region" description="Helical" evidence="9">
    <location>
        <begin position="20"/>
        <end position="37"/>
    </location>
</feature>
<dbReference type="PANTHER" id="PTHR24223">
    <property type="entry name" value="ATP-BINDING CASSETTE SUB-FAMILY C"/>
    <property type="match status" value="1"/>
</dbReference>
<dbReference type="FunFam" id="3.40.50.300:FF:000163">
    <property type="entry name" value="Multidrug resistance-associated protein member 4"/>
    <property type="match status" value="1"/>
</dbReference>
<gene>
    <name evidence="12" type="ORF">MELIAE_LOCUS8067</name>
</gene>
<evidence type="ECO:0000259" key="11">
    <source>
        <dbReference type="PROSITE" id="PS50929"/>
    </source>
</evidence>
<dbReference type="GO" id="GO:0016020">
    <property type="term" value="C:membrane"/>
    <property type="evidence" value="ECO:0007669"/>
    <property type="project" value="UniProtKB-SubCell"/>
</dbReference>
<keyword evidence="13" id="KW-1185">Reference proteome</keyword>
<dbReference type="PROSITE" id="PS00211">
    <property type="entry name" value="ABC_TRANSPORTER_1"/>
    <property type="match status" value="2"/>
</dbReference>
<dbReference type="InterPro" id="IPR050173">
    <property type="entry name" value="ABC_transporter_C-like"/>
</dbReference>
<evidence type="ECO:0000256" key="2">
    <source>
        <dbReference type="ARBA" id="ARBA00022448"/>
    </source>
</evidence>
<dbReference type="FunFam" id="1.20.1560.10:FF:000014">
    <property type="entry name" value="Multidrug resistance-associated protein member 4"/>
    <property type="match status" value="1"/>
</dbReference>
<evidence type="ECO:0000256" key="5">
    <source>
        <dbReference type="ARBA" id="ARBA00022741"/>
    </source>
</evidence>
<feature type="transmembrane region" description="Helical" evidence="9">
    <location>
        <begin position="801"/>
        <end position="825"/>
    </location>
</feature>
<dbReference type="Pfam" id="PF00005">
    <property type="entry name" value="ABC_tran"/>
    <property type="match status" value="2"/>
</dbReference>
<feature type="transmembrane region" description="Helical" evidence="9">
    <location>
        <begin position="229"/>
        <end position="251"/>
    </location>
</feature>
<evidence type="ECO:0000256" key="4">
    <source>
        <dbReference type="ARBA" id="ARBA00022737"/>
    </source>
</evidence>
<accession>A0A9P0FHQ8</accession>
<keyword evidence="4" id="KW-0677">Repeat</keyword>
<evidence type="ECO:0000313" key="12">
    <source>
        <dbReference type="EMBL" id="CAH0557320.1"/>
    </source>
</evidence>
<dbReference type="FunFam" id="3.40.50.300:FF:000973">
    <property type="entry name" value="Multidrug resistance-associated protein 4"/>
    <property type="match status" value="1"/>
</dbReference>
<dbReference type="InterPro" id="IPR003593">
    <property type="entry name" value="AAA+_ATPase"/>
</dbReference>
<dbReference type="EMBL" id="OV121136">
    <property type="protein sequence ID" value="CAH0557320.1"/>
    <property type="molecule type" value="Genomic_DNA"/>
</dbReference>
<dbReference type="SUPFAM" id="SSF90123">
    <property type="entry name" value="ABC transporter transmembrane region"/>
    <property type="match status" value="2"/>
</dbReference>
<feature type="domain" description="ABC transporter" evidence="10">
    <location>
        <begin position="1076"/>
        <end position="1309"/>
    </location>
</feature>
<dbReference type="OrthoDB" id="6500128at2759"/>
<evidence type="ECO:0000256" key="8">
    <source>
        <dbReference type="ARBA" id="ARBA00023136"/>
    </source>
</evidence>
<keyword evidence="8 9" id="KW-0472">Membrane</keyword>
<name>A0A9P0FHQ8_BRAAE</name>
<organism evidence="12 13">
    <name type="scientific">Brassicogethes aeneus</name>
    <name type="common">Rape pollen beetle</name>
    <name type="synonym">Meligethes aeneus</name>
    <dbReference type="NCBI Taxonomy" id="1431903"/>
    <lineage>
        <taxon>Eukaryota</taxon>
        <taxon>Metazoa</taxon>
        <taxon>Ecdysozoa</taxon>
        <taxon>Arthropoda</taxon>
        <taxon>Hexapoda</taxon>
        <taxon>Insecta</taxon>
        <taxon>Pterygota</taxon>
        <taxon>Neoptera</taxon>
        <taxon>Endopterygota</taxon>
        <taxon>Coleoptera</taxon>
        <taxon>Polyphaga</taxon>
        <taxon>Cucujiformia</taxon>
        <taxon>Nitidulidae</taxon>
        <taxon>Meligethinae</taxon>
        <taxon>Brassicogethes</taxon>
    </lineage>
</organism>
<dbReference type="SUPFAM" id="SSF52540">
    <property type="entry name" value="P-loop containing nucleoside triphosphate hydrolases"/>
    <property type="match status" value="2"/>
</dbReference>
<dbReference type="Gene3D" id="3.40.50.300">
    <property type="entry name" value="P-loop containing nucleotide triphosphate hydrolases"/>
    <property type="match status" value="2"/>
</dbReference>
<dbReference type="GO" id="GO:0016887">
    <property type="term" value="F:ATP hydrolysis activity"/>
    <property type="evidence" value="ECO:0007669"/>
    <property type="project" value="InterPro"/>
</dbReference>
<evidence type="ECO:0008006" key="14">
    <source>
        <dbReference type="Google" id="ProtNLM"/>
    </source>
</evidence>
<evidence type="ECO:0000313" key="13">
    <source>
        <dbReference type="Proteomes" id="UP001154078"/>
    </source>
</evidence>
<feature type="transmembrane region" description="Helical" evidence="9">
    <location>
        <begin position="984"/>
        <end position="1004"/>
    </location>
</feature>